<keyword evidence="3" id="KW-1185">Reference proteome</keyword>
<evidence type="ECO:0000313" key="3">
    <source>
        <dbReference type="Proteomes" id="UP001317259"/>
    </source>
</evidence>
<sequence length="210" mass="21916">MVRADLEQVRAAAHRSAGTVNDALLTAVTGALRRLLERRGEHVTTLNVLLPTAVRATAATTESLGNELAAIVAPLPVTGAPRDRLARVADVMAARKRLPAGPLARDVVAPLFRLMAGLGLHNRYLRRQRRFHTLLSNVRGPATALSFAGARITGAVPVAVGESGNVTVSFGALSYAGVLTVACVADPARVPELDELAALVGDELARLTAG</sequence>
<reference evidence="2 3" key="1">
    <citation type="submission" date="2022-04" db="EMBL/GenBank/DDBJ databases">
        <title>Genome draft of Actinomadura sp. ATCC 31491.</title>
        <authorList>
            <person name="Shi X."/>
            <person name="Du Y."/>
        </authorList>
    </citation>
    <scope>NUCLEOTIDE SEQUENCE [LARGE SCALE GENOMIC DNA]</scope>
    <source>
        <strain evidence="2 3">ATCC 31491</strain>
    </source>
</reference>
<evidence type="ECO:0000313" key="2">
    <source>
        <dbReference type="EMBL" id="MCK2218984.1"/>
    </source>
</evidence>
<name>A0ABT0G3B0_9ACTN</name>
<dbReference type="Proteomes" id="UP001317259">
    <property type="component" value="Unassembled WGS sequence"/>
</dbReference>
<comment type="caution">
    <text evidence="2">The sequence shown here is derived from an EMBL/GenBank/DDBJ whole genome shotgun (WGS) entry which is preliminary data.</text>
</comment>
<dbReference type="EMBL" id="JAKRKC020000002">
    <property type="protein sequence ID" value="MCK2218984.1"/>
    <property type="molecule type" value="Genomic_DNA"/>
</dbReference>
<gene>
    <name evidence="2" type="ORF">MF672_035085</name>
</gene>
<protein>
    <submittedName>
        <fullName evidence="2">WSD1 family O-acyltransferase</fullName>
    </submittedName>
</protein>
<dbReference type="RefSeq" id="WP_247815575.1">
    <property type="nucleotide sequence ID" value="NZ_JAKRKC020000002.1"/>
</dbReference>
<dbReference type="Pfam" id="PF06974">
    <property type="entry name" value="WS_DGAT_C"/>
    <property type="match status" value="1"/>
</dbReference>
<accession>A0ABT0G3B0</accession>
<dbReference type="InterPro" id="IPR009721">
    <property type="entry name" value="O-acyltransferase_WSD1_C"/>
</dbReference>
<dbReference type="PANTHER" id="PTHR31650">
    <property type="entry name" value="O-ACYLTRANSFERASE (WSD1-LIKE) FAMILY PROTEIN"/>
    <property type="match status" value="1"/>
</dbReference>
<dbReference type="InterPro" id="IPR045034">
    <property type="entry name" value="O-acyltransferase_WSD1-like"/>
</dbReference>
<feature type="domain" description="O-acyltransferase WSD1 C-terminal" evidence="1">
    <location>
        <begin position="65"/>
        <end position="207"/>
    </location>
</feature>
<organism evidence="2 3">
    <name type="scientific">Actinomadura luzonensis</name>
    <dbReference type="NCBI Taxonomy" id="2805427"/>
    <lineage>
        <taxon>Bacteria</taxon>
        <taxon>Bacillati</taxon>
        <taxon>Actinomycetota</taxon>
        <taxon>Actinomycetes</taxon>
        <taxon>Streptosporangiales</taxon>
        <taxon>Thermomonosporaceae</taxon>
        <taxon>Actinomadura</taxon>
    </lineage>
</organism>
<dbReference type="PANTHER" id="PTHR31650:SF1">
    <property type="entry name" value="WAX ESTER SYNTHASE_DIACYLGLYCEROL ACYLTRANSFERASE 4-RELATED"/>
    <property type="match status" value="1"/>
</dbReference>
<proteinExistence type="predicted"/>
<evidence type="ECO:0000259" key="1">
    <source>
        <dbReference type="Pfam" id="PF06974"/>
    </source>
</evidence>